<dbReference type="Gene3D" id="2.60.120.200">
    <property type="match status" value="2"/>
</dbReference>
<dbReference type="InterPro" id="IPR013320">
    <property type="entry name" value="ConA-like_dom_sf"/>
</dbReference>
<feature type="domain" description="LamG-like jellyroll fold" evidence="3">
    <location>
        <begin position="30"/>
        <end position="190"/>
    </location>
</feature>
<keyword evidence="1" id="KW-0732">Signal</keyword>
<reference evidence="4" key="2">
    <citation type="journal article" date="2021" name="Microbiome">
        <title>Successional dynamics and alternative stable states in a saline activated sludge microbial community over 9 years.</title>
        <authorList>
            <person name="Wang Y."/>
            <person name="Ye J."/>
            <person name="Ju F."/>
            <person name="Liu L."/>
            <person name="Boyd J.A."/>
            <person name="Deng Y."/>
            <person name="Parks D.H."/>
            <person name="Jiang X."/>
            <person name="Yin X."/>
            <person name="Woodcroft B.J."/>
            <person name="Tyson G.W."/>
            <person name="Hugenholtz P."/>
            <person name="Polz M.F."/>
            <person name="Zhang T."/>
        </authorList>
    </citation>
    <scope>NUCLEOTIDE SEQUENCE</scope>
    <source>
        <strain evidence="4">HKST-UBA02</strain>
    </source>
</reference>
<dbReference type="SMART" id="SM00560">
    <property type="entry name" value="LamGL"/>
    <property type="match status" value="1"/>
</dbReference>
<name>A0A955LWR8_UNCKA</name>
<dbReference type="Proteomes" id="UP000699691">
    <property type="component" value="Unassembled WGS sequence"/>
</dbReference>
<comment type="caution">
    <text evidence="4">The sequence shown here is derived from an EMBL/GenBank/DDBJ whole genome shotgun (WGS) entry which is preliminary data.</text>
</comment>
<keyword evidence="2" id="KW-1015">Disulfide bond</keyword>
<reference evidence="4" key="1">
    <citation type="submission" date="2020-04" db="EMBL/GenBank/DDBJ databases">
        <authorList>
            <person name="Zhang T."/>
        </authorList>
    </citation>
    <scope>NUCLEOTIDE SEQUENCE</scope>
    <source>
        <strain evidence="4">HKST-UBA02</strain>
    </source>
</reference>
<accession>A0A955LWR8</accession>
<dbReference type="InterPro" id="IPR006558">
    <property type="entry name" value="LamG-like"/>
</dbReference>
<evidence type="ECO:0000313" key="5">
    <source>
        <dbReference type="Proteomes" id="UP000699691"/>
    </source>
</evidence>
<feature type="non-terminal residue" evidence="4">
    <location>
        <position position="470"/>
    </location>
</feature>
<proteinExistence type="predicted"/>
<gene>
    <name evidence="4" type="ORF">KC573_04300</name>
</gene>
<dbReference type="AlphaFoldDB" id="A0A955LWR8"/>
<dbReference type="SUPFAM" id="SSF49899">
    <property type="entry name" value="Concanavalin A-like lectins/glucanases"/>
    <property type="match status" value="2"/>
</dbReference>
<evidence type="ECO:0000256" key="2">
    <source>
        <dbReference type="ARBA" id="ARBA00023157"/>
    </source>
</evidence>
<dbReference type="EMBL" id="JAGQKY010000247">
    <property type="protein sequence ID" value="MCA9398025.1"/>
    <property type="molecule type" value="Genomic_DNA"/>
</dbReference>
<dbReference type="Pfam" id="PF13385">
    <property type="entry name" value="Laminin_G_3"/>
    <property type="match status" value="2"/>
</dbReference>
<sequence length="470" mass="50943">MNGCLEFSGTDDELVQIDELQVNHLLFQDDPFTLTAWVYPMSMPSSTVEQGIITMWDQRLGQDHRHYRMFLENDDSDTTGQFTVELFDENSNQSITASSPVDSISEDTWYHVALSYNGAIGGSAGDLLLYVDGVLTSSNSSNASFSQLRSEEFSYFGVGGYNTSEPSSTFAEFAGRIDEPKVYTTQLTTEQVLIDFNLGSAINFGNGSHESSLSINGAGNAPIAYWPLDENTGTTTSYDRSSNSNDLTLTNVDANDWSAGRYGSALRFNNDGVGDERAVAANESNFDFGTGSFTISGWVKFSDHSSDTFEDNLITKYCSGTTCSPTGFGYSVYVAANSNNLCFGIDDDSTWSPDDSACGGSYGDNMWHFFTAIKNTTTSIELYVDGVYVASDTSLSATGSLDNAAPVTLANNHQSGIGSSRPAVGALDDVRIYDYARTKAQIAYDYNRGEPIGWWRFDDCSGTTANDASG</sequence>
<evidence type="ECO:0000313" key="4">
    <source>
        <dbReference type="EMBL" id="MCA9398025.1"/>
    </source>
</evidence>
<organism evidence="4 5">
    <name type="scientific">candidate division WWE3 bacterium</name>
    <dbReference type="NCBI Taxonomy" id="2053526"/>
    <lineage>
        <taxon>Bacteria</taxon>
        <taxon>Katanobacteria</taxon>
    </lineage>
</organism>
<evidence type="ECO:0000256" key="1">
    <source>
        <dbReference type="ARBA" id="ARBA00022729"/>
    </source>
</evidence>
<protein>
    <submittedName>
        <fullName evidence="4">LamG domain-containing protein</fullName>
    </submittedName>
</protein>
<evidence type="ECO:0000259" key="3">
    <source>
        <dbReference type="SMART" id="SM00560"/>
    </source>
</evidence>